<accession>A0A067NAD9</accession>
<dbReference type="Pfam" id="PF00293">
    <property type="entry name" value="NUDIX"/>
    <property type="match status" value="1"/>
</dbReference>
<protein>
    <recommendedName>
        <fullName evidence="1">Nudix hydrolase domain-containing protein</fullName>
    </recommendedName>
</protein>
<evidence type="ECO:0000313" key="3">
    <source>
        <dbReference type="Proteomes" id="UP000027073"/>
    </source>
</evidence>
<dbReference type="CDD" id="cd02883">
    <property type="entry name" value="NUDIX_Hydrolase"/>
    <property type="match status" value="1"/>
</dbReference>
<feature type="domain" description="Nudix hydrolase" evidence="1">
    <location>
        <begin position="6"/>
        <end position="58"/>
    </location>
</feature>
<dbReference type="Proteomes" id="UP000027073">
    <property type="component" value="Unassembled WGS sequence"/>
</dbReference>
<dbReference type="InParanoid" id="A0A067NAD9"/>
<dbReference type="InterPro" id="IPR015797">
    <property type="entry name" value="NUDIX_hydrolase-like_dom_sf"/>
</dbReference>
<feature type="non-terminal residue" evidence="2">
    <location>
        <position position="1"/>
    </location>
</feature>
<dbReference type="Gene3D" id="3.90.79.10">
    <property type="entry name" value="Nucleoside Triphosphate Pyrophosphohydrolase"/>
    <property type="match status" value="1"/>
</dbReference>
<name>A0A067NAD9_PLEO1</name>
<dbReference type="HOGENOM" id="CLU_194947_0_0_1"/>
<sequence length="63" mass="7493">SGDFMLGAGMVIFQDVTWKIVICYETKKHFYFLPRGRKDLGETIEHTALREGWEEVSWIRPFR</sequence>
<gene>
    <name evidence="2" type="ORF">PLEOSDRAFT_8992</name>
</gene>
<dbReference type="InterPro" id="IPR000086">
    <property type="entry name" value="NUDIX_hydrolase_dom"/>
</dbReference>
<dbReference type="SUPFAM" id="SSF55811">
    <property type="entry name" value="Nudix"/>
    <property type="match status" value="1"/>
</dbReference>
<dbReference type="OrthoDB" id="276276at2759"/>
<evidence type="ECO:0000259" key="1">
    <source>
        <dbReference type="Pfam" id="PF00293"/>
    </source>
</evidence>
<feature type="non-terminal residue" evidence="2">
    <location>
        <position position="63"/>
    </location>
</feature>
<organism evidence="2 3">
    <name type="scientific">Pleurotus ostreatus (strain PC15)</name>
    <name type="common">Oyster mushroom</name>
    <dbReference type="NCBI Taxonomy" id="1137138"/>
    <lineage>
        <taxon>Eukaryota</taxon>
        <taxon>Fungi</taxon>
        <taxon>Dikarya</taxon>
        <taxon>Basidiomycota</taxon>
        <taxon>Agaricomycotina</taxon>
        <taxon>Agaricomycetes</taxon>
        <taxon>Agaricomycetidae</taxon>
        <taxon>Agaricales</taxon>
        <taxon>Pleurotineae</taxon>
        <taxon>Pleurotaceae</taxon>
        <taxon>Pleurotus</taxon>
    </lineage>
</organism>
<dbReference type="AlphaFoldDB" id="A0A067NAD9"/>
<proteinExistence type="predicted"/>
<dbReference type="VEuPathDB" id="FungiDB:PLEOSDRAFT_8992"/>
<reference evidence="3" key="1">
    <citation type="journal article" date="2014" name="Proc. Natl. Acad. Sci. U.S.A.">
        <title>Extensive sampling of basidiomycete genomes demonstrates inadequacy of the white-rot/brown-rot paradigm for wood decay fungi.</title>
        <authorList>
            <person name="Riley R."/>
            <person name="Salamov A.A."/>
            <person name="Brown D.W."/>
            <person name="Nagy L.G."/>
            <person name="Floudas D."/>
            <person name="Held B.W."/>
            <person name="Levasseur A."/>
            <person name="Lombard V."/>
            <person name="Morin E."/>
            <person name="Otillar R."/>
            <person name="Lindquist E.A."/>
            <person name="Sun H."/>
            <person name="LaButti K.M."/>
            <person name="Schmutz J."/>
            <person name="Jabbour D."/>
            <person name="Luo H."/>
            <person name="Baker S.E."/>
            <person name="Pisabarro A.G."/>
            <person name="Walton J.D."/>
            <person name="Blanchette R.A."/>
            <person name="Henrissat B."/>
            <person name="Martin F."/>
            <person name="Cullen D."/>
            <person name="Hibbett D.S."/>
            <person name="Grigoriev I.V."/>
        </authorList>
    </citation>
    <scope>NUCLEOTIDE SEQUENCE [LARGE SCALE GENOMIC DNA]</scope>
    <source>
        <strain evidence="3">PC15</strain>
    </source>
</reference>
<dbReference type="EMBL" id="KL198012">
    <property type="protein sequence ID" value="KDQ23900.1"/>
    <property type="molecule type" value="Genomic_DNA"/>
</dbReference>
<evidence type="ECO:0000313" key="2">
    <source>
        <dbReference type="EMBL" id="KDQ23900.1"/>
    </source>
</evidence>